<evidence type="ECO:0000313" key="7">
    <source>
        <dbReference type="EMBL" id="MRI80508.1"/>
    </source>
</evidence>
<evidence type="ECO:0000259" key="5">
    <source>
        <dbReference type="PROSITE" id="PS51898"/>
    </source>
</evidence>
<dbReference type="GO" id="GO:0015074">
    <property type="term" value="P:DNA integration"/>
    <property type="evidence" value="ECO:0007669"/>
    <property type="project" value="UniProtKB-KW"/>
</dbReference>
<comment type="caution">
    <text evidence="7">The sequence shown here is derived from an EMBL/GenBank/DDBJ whole genome shotgun (WGS) entry which is preliminary data.</text>
</comment>
<keyword evidence="3" id="KW-0233">DNA recombination</keyword>
<organism evidence="7 8">
    <name type="scientific">Fundicoccus ignavus</name>
    <dbReference type="NCBI Taxonomy" id="2664442"/>
    <lineage>
        <taxon>Bacteria</taxon>
        <taxon>Bacillati</taxon>
        <taxon>Bacillota</taxon>
        <taxon>Bacilli</taxon>
        <taxon>Lactobacillales</taxon>
        <taxon>Aerococcaceae</taxon>
        <taxon>Fundicoccus</taxon>
    </lineage>
</organism>
<accession>A0A844BK24</accession>
<dbReference type="EMBL" id="WJQR01000001">
    <property type="protein sequence ID" value="MRI80508.1"/>
    <property type="molecule type" value="Genomic_DNA"/>
</dbReference>
<evidence type="ECO:0000313" key="8">
    <source>
        <dbReference type="Proteomes" id="UP000469870"/>
    </source>
</evidence>
<dbReference type="AlphaFoldDB" id="A0A844BK24"/>
<keyword evidence="2 4" id="KW-0238">DNA-binding</keyword>
<dbReference type="Pfam" id="PF02899">
    <property type="entry name" value="Phage_int_SAM_1"/>
    <property type="match status" value="1"/>
</dbReference>
<proteinExistence type="predicted"/>
<evidence type="ECO:0000256" key="1">
    <source>
        <dbReference type="ARBA" id="ARBA00022908"/>
    </source>
</evidence>
<gene>
    <name evidence="7" type="ORF">GIY11_00480</name>
</gene>
<dbReference type="GO" id="GO:0006310">
    <property type="term" value="P:DNA recombination"/>
    <property type="evidence" value="ECO:0007669"/>
    <property type="project" value="UniProtKB-KW"/>
</dbReference>
<evidence type="ECO:0000256" key="4">
    <source>
        <dbReference type="PROSITE-ProRule" id="PRU01248"/>
    </source>
</evidence>
<sequence length="260" mass="30688">MEDYLEHLLKKKYSVNTIKAHSYYARKFSSYLDQQALDINTIKAKDIYGYLEQTRQKNENSTYNSELSSIKLLFSYLSERYSNPVLKILEQSKPLKFKKLPRCTDLKAIFKIEMLLRNSTKIEDFEKIILLLIMNHGMNPLDIIQLKIEDINLKSSILSYSKNNITLQIDLFNEEKNYFFNYFRNKHSGIKDQLLIDNKDKTIKKHHINKLFKKLESYDIYTTPIELRNRFILDSLNCGIPAIYVATYVGLTNLKSNIEI</sequence>
<feature type="domain" description="Tyr recombinase" evidence="5">
    <location>
        <begin position="99"/>
        <end position="260"/>
    </location>
</feature>
<name>A0A844BK24_9LACT</name>
<dbReference type="RefSeq" id="WP_153861052.1">
    <property type="nucleotide sequence ID" value="NZ_WJQR01000001.1"/>
</dbReference>
<dbReference type="InterPro" id="IPR044068">
    <property type="entry name" value="CB"/>
</dbReference>
<dbReference type="Gene3D" id="1.10.150.130">
    <property type="match status" value="1"/>
</dbReference>
<dbReference type="Proteomes" id="UP000469870">
    <property type="component" value="Unassembled WGS sequence"/>
</dbReference>
<dbReference type="InterPro" id="IPR010998">
    <property type="entry name" value="Integrase_recombinase_N"/>
</dbReference>
<dbReference type="PROSITE" id="PS51900">
    <property type="entry name" value="CB"/>
    <property type="match status" value="1"/>
</dbReference>
<dbReference type="Gene3D" id="1.10.443.10">
    <property type="entry name" value="Intergrase catalytic core"/>
    <property type="match status" value="1"/>
</dbReference>
<dbReference type="InterPro" id="IPR013762">
    <property type="entry name" value="Integrase-like_cat_sf"/>
</dbReference>
<dbReference type="GO" id="GO:0003677">
    <property type="term" value="F:DNA binding"/>
    <property type="evidence" value="ECO:0007669"/>
    <property type="project" value="UniProtKB-UniRule"/>
</dbReference>
<dbReference type="PROSITE" id="PS51898">
    <property type="entry name" value="TYR_RECOMBINASE"/>
    <property type="match status" value="1"/>
</dbReference>
<dbReference type="InterPro" id="IPR002104">
    <property type="entry name" value="Integrase_catalytic"/>
</dbReference>
<evidence type="ECO:0000256" key="2">
    <source>
        <dbReference type="ARBA" id="ARBA00023125"/>
    </source>
</evidence>
<feature type="domain" description="Core-binding (CB)" evidence="6">
    <location>
        <begin position="1"/>
        <end position="78"/>
    </location>
</feature>
<evidence type="ECO:0000259" key="6">
    <source>
        <dbReference type="PROSITE" id="PS51900"/>
    </source>
</evidence>
<reference evidence="7 8" key="1">
    <citation type="submission" date="2019-11" db="EMBL/GenBank/DDBJ databases">
        <title>Characterisation of Fundicoccus ignavus gen. nov. sp. nov., a novel genus of the family Aerococcaceae isolated from bulk tank milk.</title>
        <authorList>
            <person name="Siebert A."/>
            <person name="Huptas C."/>
            <person name="Wenning M."/>
            <person name="Scherer S."/>
            <person name="Doll E.V."/>
        </authorList>
    </citation>
    <scope>NUCLEOTIDE SEQUENCE [LARGE SCALE GENOMIC DNA]</scope>
    <source>
        <strain evidence="7 8">DSM 109653</strain>
    </source>
</reference>
<keyword evidence="1" id="KW-0229">DNA integration</keyword>
<evidence type="ECO:0000256" key="3">
    <source>
        <dbReference type="ARBA" id="ARBA00023172"/>
    </source>
</evidence>
<dbReference type="InterPro" id="IPR004107">
    <property type="entry name" value="Integrase_SAM-like_N"/>
</dbReference>
<dbReference type="SUPFAM" id="SSF56349">
    <property type="entry name" value="DNA breaking-rejoining enzymes"/>
    <property type="match status" value="1"/>
</dbReference>
<evidence type="ECO:0008006" key="9">
    <source>
        <dbReference type="Google" id="ProtNLM"/>
    </source>
</evidence>
<dbReference type="InterPro" id="IPR011010">
    <property type="entry name" value="DNA_brk_join_enz"/>
</dbReference>
<protein>
    <recommendedName>
        <fullName evidence="9">Tyrosine-type recombinase/integrase</fullName>
    </recommendedName>
</protein>